<protein>
    <submittedName>
        <fullName evidence="1">MoaD/ThiS family protein</fullName>
    </submittedName>
</protein>
<evidence type="ECO:0000313" key="2">
    <source>
        <dbReference type="Proteomes" id="UP000529637"/>
    </source>
</evidence>
<dbReference type="RefSeq" id="WP_176068996.1">
    <property type="nucleotide sequence ID" value="NZ_JABWMJ010000004.1"/>
</dbReference>
<dbReference type="Pfam" id="PF02597">
    <property type="entry name" value="ThiS"/>
    <property type="match status" value="1"/>
</dbReference>
<name>A0A7Y6NNC3_9BURK</name>
<proteinExistence type="predicted"/>
<dbReference type="InterPro" id="IPR003749">
    <property type="entry name" value="ThiS/MoaD-like"/>
</dbReference>
<dbReference type="Gene3D" id="3.10.20.30">
    <property type="match status" value="1"/>
</dbReference>
<evidence type="ECO:0000313" key="1">
    <source>
        <dbReference type="EMBL" id="NUZ06239.1"/>
    </source>
</evidence>
<dbReference type="InterPro" id="IPR016155">
    <property type="entry name" value="Mopterin_synth/thiamin_S_b"/>
</dbReference>
<gene>
    <name evidence="1" type="ORF">HQN59_10755</name>
</gene>
<dbReference type="InterPro" id="IPR012675">
    <property type="entry name" value="Beta-grasp_dom_sf"/>
</dbReference>
<dbReference type="AlphaFoldDB" id="A0A7Y6NNC3"/>
<keyword evidence="2" id="KW-1185">Reference proteome</keyword>
<comment type="caution">
    <text evidence="1">The sequence shown here is derived from an EMBL/GenBank/DDBJ whole genome shotgun (WGS) entry which is preliminary data.</text>
</comment>
<dbReference type="Proteomes" id="UP000529637">
    <property type="component" value="Unassembled WGS sequence"/>
</dbReference>
<dbReference type="EMBL" id="JABWMJ010000004">
    <property type="protein sequence ID" value="NUZ06239.1"/>
    <property type="molecule type" value="Genomic_DNA"/>
</dbReference>
<dbReference type="SUPFAM" id="SSF54285">
    <property type="entry name" value="MoaD/ThiS"/>
    <property type="match status" value="1"/>
</dbReference>
<sequence length="83" mass="8735">MNIRVRYFASVREALGAGETLQIDAPATVGDVRDALIARSPEHARVLARDRLLRSALDQVLCAESAAVGDGAEVGFFPPVTGG</sequence>
<dbReference type="CDD" id="cd00754">
    <property type="entry name" value="Ubl_MoaD"/>
    <property type="match status" value="1"/>
</dbReference>
<reference evidence="1 2" key="1">
    <citation type="submission" date="2020-06" db="EMBL/GenBank/DDBJ databases">
        <title>Schlegella sp. ID0723 isolated from air conditioner.</title>
        <authorList>
            <person name="Kim D.Y."/>
            <person name="Kim D.-U."/>
        </authorList>
    </citation>
    <scope>NUCLEOTIDE SEQUENCE [LARGE SCALE GENOMIC DNA]</scope>
    <source>
        <strain evidence="1 2">ID0723</strain>
    </source>
</reference>
<organism evidence="1 2">
    <name type="scientific">Piscinibacter koreensis</name>
    <dbReference type="NCBI Taxonomy" id="2742824"/>
    <lineage>
        <taxon>Bacteria</taxon>
        <taxon>Pseudomonadati</taxon>
        <taxon>Pseudomonadota</taxon>
        <taxon>Betaproteobacteria</taxon>
        <taxon>Burkholderiales</taxon>
        <taxon>Sphaerotilaceae</taxon>
        <taxon>Piscinibacter</taxon>
    </lineage>
</organism>
<accession>A0A7Y6NNC3</accession>